<dbReference type="NCBIfam" id="TIGR00043">
    <property type="entry name" value="rRNA maturation RNase YbeY"/>
    <property type="match status" value="1"/>
</dbReference>
<feature type="binding site" evidence="7">
    <location>
        <position position="103"/>
    </location>
    <ligand>
        <name>Zn(2+)</name>
        <dbReference type="ChEBI" id="CHEBI:29105"/>
        <note>catalytic</note>
    </ligand>
</feature>
<evidence type="ECO:0000256" key="6">
    <source>
        <dbReference type="ARBA" id="ARBA00022833"/>
    </source>
</evidence>
<dbReference type="Pfam" id="PF02130">
    <property type="entry name" value="YbeY"/>
    <property type="match status" value="1"/>
</dbReference>
<accession>A0A932A735</accession>
<keyword evidence="3 7" id="KW-0479">Metal-binding</keyword>
<keyword evidence="2 7" id="KW-0540">Nuclease</keyword>
<protein>
    <recommendedName>
        <fullName evidence="7">Endoribonuclease YbeY</fullName>
        <ecNumber evidence="7">3.1.-.-</ecNumber>
    </recommendedName>
</protein>
<keyword evidence="7" id="KW-0963">Cytoplasm</keyword>
<name>A0A932A735_9BACT</name>
<proteinExistence type="inferred from homology"/>
<dbReference type="SUPFAM" id="SSF55486">
    <property type="entry name" value="Metalloproteases ('zincins'), catalytic domain"/>
    <property type="match status" value="1"/>
</dbReference>
<dbReference type="PANTHER" id="PTHR46986:SF1">
    <property type="entry name" value="ENDORIBONUCLEASE YBEY, CHLOROPLASTIC"/>
    <property type="match status" value="1"/>
</dbReference>
<evidence type="ECO:0000256" key="2">
    <source>
        <dbReference type="ARBA" id="ARBA00022722"/>
    </source>
</evidence>
<dbReference type="PROSITE" id="PS01306">
    <property type="entry name" value="UPF0054"/>
    <property type="match status" value="1"/>
</dbReference>
<keyword evidence="6 7" id="KW-0862">Zinc</keyword>
<keyword evidence="7" id="KW-0698">rRNA processing</keyword>
<dbReference type="GO" id="GO:0008270">
    <property type="term" value="F:zinc ion binding"/>
    <property type="evidence" value="ECO:0007669"/>
    <property type="project" value="UniProtKB-UniRule"/>
</dbReference>
<feature type="binding site" evidence="7">
    <location>
        <position position="107"/>
    </location>
    <ligand>
        <name>Zn(2+)</name>
        <dbReference type="ChEBI" id="CHEBI:29105"/>
        <note>catalytic</note>
    </ligand>
</feature>
<dbReference type="PANTHER" id="PTHR46986">
    <property type="entry name" value="ENDORIBONUCLEASE YBEY, CHLOROPLASTIC"/>
    <property type="match status" value="1"/>
</dbReference>
<evidence type="ECO:0000256" key="3">
    <source>
        <dbReference type="ARBA" id="ARBA00022723"/>
    </source>
</evidence>
<evidence type="ECO:0000313" key="9">
    <source>
        <dbReference type="Proteomes" id="UP000779809"/>
    </source>
</evidence>
<dbReference type="EC" id="3.1.-.-" evidence="7"/>
<dbReference type="InterPro" id="IPR023091">
    <property type="entry name" value="MetalPrtase_cat_dom_sf_prd"/>
</dbReference>
<organism evidence="8 9">
    <name type="scientific">Candidatus Korobacter versatilis</name>
    <dbReference type="NCBI Taxonomy" id="658062"/>
    <lineage>
        <taxon>Bacteria</taxon>
        <taxon>Pseudomonadati</taxon>
        <taxon>Acidobacteriota</taxon>
        <taxon>Terriglobia</taxon>
        <taxon>Terriglobales</taxon>
        <taxon>Candidatus Korobacteraceae</taxon>
        <taxon>Candidatus Korobacter</taxon>
    </lineage>
</organism>
<comment type="caution">
    <text evidence="8">The sequence shown here is derived from an EMBL/GenBank/DDBJ whole genome shotgun (WGS) entry which is preliminary data.</text>
</comment>
<dbReference type="GO" id="GO:0004521">
    <property type="term" value="F:RNA endonuclease activity"/>
    <property type="evidence" value="ECO:0007669"/>
    <property type="project" value="UniProtKB-UniRule"/>
</dbReference>
<evidence type="ECO:0000256" key="7">
    <source>
        <dbReference type="HAMAP-Rule" id="MF_00009"/>
    </source>
</evidence>
<comment type="cofactor">
    <cofactor evidence="7">
        <name>Zn(2+)</name>
        <dbReference type="ChEBI" id="CHEBI:29105"/>
    </cofactor>
    <text evidence="7">Binds 1 zinc ion.</text>
</comment>
<comment type="similarity">
    <text evidence="1 7">Belongs to the endoribonuclease YbeY family.</text>
</comment>
<keyword evidence="5 7" id="KW-0378">Hydrolase</keyword>
<dbReference type="HAMAP" id="MF_00009">
    <property type="entry name" value="Endoribonucl_YbeY"/>
    <property type="match status" value="1"/>
</dbReference>
<dbReference type="Proteomes" id="UP000779809">
    <property type="component" value="Unassembled WGS sequence"/>
</dbReference>
<dbReference type="GO" id="GO:0005737">
    <property type="term" value="C:cytoplasm"/>
    <property type="evidence" value="ECO:0007669"/>
    <property type="project" value="UniProtKB-SubCell"/>
</dbReference>
<dbReference type="AlphaFoldDB" id="A0A932A735"/>
<dbReference type="InterPro" id="IPR020549">
    <property type="entry name" value="YbeY_CS"/>
</dbReference>
<dbReference type="GO" id="GO:0006364">
    <property type="term" value="P:rRNA processing"/>
    <property type="evidence" value="ECO:0007669"/>
    <property type="project" value="UniProtKB-UniRule"/>
</dbReference>
<keyword evidence="7" id="KW-0690">Ribosome biogenesis</keyword>
<evidence type="ECO:0000256" key="5">
    <source>
        <dbReference type="ARBA" id="ARBA00022801"/>
    </source>
</evidence>
<dbReference type="Gene3D" id="3.40.390.30">
    <property type="entry name" value="Metalloproteases ('zincins'), catalytic domain"/>
    <property type="match status" value="1"/>
</dbReference>
<dbReference type="InterPro" id="IPR002036">
    <property type="entry name" value="YbeY"/>
</dbReference>
<sequence>MQTAISGVSRAELERFTTRARRAVGLRGEANILVGGNAELRRLNREFRRKDKPTDVLSFPAVRGKKVAKGEAGDIAISATIAQANARRLGHSTARELKILILHGLLHLAGYDHEKDSGEMRRQEDRLRARLGLPVALISRSATPSRKKAGRQ</sequence>
<dbReference type="EMBL" id="JACPNR010000005">
    <property type="protein sequence ID" value="MBI2677918.1"/>
    <property type="molecule type" value="Genomic_DNA"/>
</dbReference>
<gene>
    <name evidence="7 8" type="primary">ybeY</name>
    <name evidence="8" type="ORF">HYX28_03975</name>
</gene>
<dbReference type="GO" id="GO:0004222">
    <property type="term" value="F:metalloendopeptidase activity"/>
    <property type="evidence" value="ECO:0007669"/>
    <property type="project" value="InterPro"/>
</dbReference>
<comment type="function">
    <text evidence="7">Single strand-specific metallo-endoribonuclease involved in late-stage 70S ribosome quality control and in maturation of the 3' terminus of the 16S rRNA.</text>
</comment>
<evidence type="ECO:0000256" key="1">
    <source>
        <dbReference type="ARBA" id="ARBA00010875"/>
    </source>
</evidence>
<comment type="subcellular location">
    <subcellularLocation>
        <location evidence="7">Cytoplasm</location>
    </subcellularLocation>
</comment>
<evidence type="ECO:0000256" key="4">
    <source>
        <dbReference type="ARBA" id="ARBA00022759"/>
    </source>
</evidence>
<feature type="binding site" evidence="7">
    <location>
        <position position="113"/>
    </location>
    <ligand>
        <name>Zn(2+)</name>
        <dbReference type="ChEBI" id="CHEBI:29105"/>
        <note>catalytic</note>
    </ligand>
</feature>
<keyword evidence="4 7" id="KW-0255">Endonuclease</keyword>
<evidence type="ECO:0000313" key="8">
    <source>
        <dbReference type="EMBL" id="MBI2677918.1"/>
    </source>
</evidence>
<reference evidence="8" key="1">
    <citation type="submission" date="2020-07" db="EMBL/GenBank/DDBJ databases">
        <title>Huge and variable diversity of episymbiotic CPR bacteria and DPANN archaea in groundwater ecosystems.</title>
        <authorList>
            <person name="He C.Y."/>
            <person name="Keren R."/>
            <person name="Whittaker M."/>
            <person name="Farag I.F."/>
            <person name="Doudna J."/>
            <person name="Cate J.H.D."/>
            <person name="Banfield J.F."/>
        </authorList>
    </citation>
    <scope>NUCLEOTIDE SEQUENCE</scope>
    <source>
        <strain evidence="8">NC_groundwater_580_Pr5_B-0.1um_64_19</strain>
    </source>
</reference>